<dbReference type="Gene3D" id="1.25.40.10">
    <property type="entry name" value="Tetratricopeptide repeat domain"/>
    <property type="match status" value="1"/>
</dbReference>
<protein>
    <submittedName>
        <fullName evidence="1">Tetratricopeptide repeat protein</fullName>
    </submittedName>
</protein>
<name>A0ABS0J9E8_9BACT</name>
<dbReference type="SUPFAM" id="SSF48452">
    <property type="entry name" value="TPR-like"/>
    <property type="match status" value="1"/>
</dbReference>
<evidence type="ECO:0000313" key="1">
    <source>
        <dbReference type="EMBL" id="MBG3879100.1"/>
    </source>
</evidence>
<accession>A0ABS0J9E8</accession>
<organism evidence="1 2">
    <name type="scientific">Nitratidesulfovibrio oxamicus</name>
    <dbReference type="NCBI Taxonomy" id="32016"/>
    <lineage>
        <taxon>Bacteria</taxon>
        <taxon>Pseudomonadati</taxon>
        <taxon>Thermodesulfobacteriota</taxon>
        <taxon>Desulfovibrionia</taxon>
        <taxon>Desulfovibrionales</taxon>
        <taxon>Desulfovibrionaceae</taxon>
        <taxon>Nitratidesulfovibrio</taxon>
    </lineage>
</organism>
<evidence type="ECO:0000313" key="2">
    <source>
        <dbReference type="Proteomes" id="UP001194469"/>
    </source>
</evidence>
<comment type="caution">
    <text evidence="1">The sequence shown here is derived from an EMBL/GenBank/DDBJ whole genome shotgun (WGS) entry which is preliminary data.</text>
</comment>
<sequence length="108" mass="11418">MCAASRIGALNRQGMQALSEGNLANADFLLSQALRQAMTLGLSGFEAKIRNNLGLVCRLRGRTDEAVAHFSAALAHLEAKVGTQHRVYTAIAGNLDAAKAEVATCVQH</sequence>
<gene>
    <name evidence="1" type="ORF">FVW20_19405</name>
</gene>
<dbReference type="InterPro" id="IPR011990">
    <property type="entry name" value="TPR-like_helical_dom_sf"/>
</dbReference>
<proteinExistence type="predicted"/>
<dbReference type="Proteomes" id="UP001194469">
    <property type="component" value="Unassembled WGS sequence"/>
</dbReference>
<reference evidence="1 2" key="1">
    <citation type="submission" date="2019-08" db="EMBL/GenBank/DDBJ databases">
        <authorList>
            <person name="Luo N."/>
        </authorList>
    </citation>
    <scope>NUCLEOTIDE SEQUENCE [LARGE SCALE GENOMIC DNA]</scope>
    <source>
        <strain evidence="1 2">NCIMB 9442</strain>
    </source>
</reference>
<keyword evidence="2" id="KW-1185">Reference proteome</keyword>
<dbReference type="EMBL" id="VRYY01000818">
    <property type="protein sequence ID" value="MBG3879100.1"/>
    <property type="molecule type" value="Genomic_DNA"/>
</dbReference>